<organism evidence="2 3">
    <name type="scientific">Colocasia esculenta</name>
    <name type="common">Wild taro</name>
    <name type="synonym">Arum esculentum</name>
    <dbReference type="NCBI Taxonomy" id="4460"/>
    <lineage>
        <taxon>Eukaryota</taxon>
        <taxon>Viridiplantae</taxon>
        <taxon>Streptophyta</taxon>
        <taxon>Embryophyta</taxon>
        <taxon>Tracheophyta</taxon>
        <taxon>Spermatophyta</taxon>
        <taxon>Magnoliopsida</taxon>
        <taxon>Liliopsida</taxon>
        <taxon>Araceae</taxon>
        <taxon>Aroideae</taxon>
        <taxon>Colocasieae</taxon>
        <taxon>Colocasia</taxon>
    </lineage>
</organism>
<dbReference type="EMBL" id="NMUH01012890">
    <property type="protein sequence ID" value="MQM22429.1"/>
    <property type="molecule type" value="Genomic_DNA"/>
</dbReference>
<accession>A0A843XRH8</accession>
<dbReference type="AlphaFoldDB" id="A0A843XRH8"/>
<comment type="caution">
    <text evidence="2">The sequence shown here is derived from an EMBL/GenBank/DDBJ whole genome shotgun (WGS) entry which is preliminary data.</text>
</comment>
<name>A0A843XRH8_COLES</name>
<feature type="compositionally biased region" description="Polar residues" evidence="1">
    <location>
        <begin position="203"/>
        <end position="212"/>
    </location>
</feature>
<reference evidence="2" key="1">
    <citation type="submission" date="2017-07" db="EMBL/GenBank/DDBJ databases">
        <title>Taro Niue Genome Assembly and Annotation.</title>
        <authorList>
            <person name="Atibalentja N."/>
            <person name="Keating K."/>
            <person name="Fields C.J."/>
        </authorList>
    </citation>
    <scope>NUCLEOTIDE SEQUENCE</scope>
    <source>
        <strain evidence="2">Niue_2</strain>
        <tissue evidence="2">Leaf</tissue>
    </source>
</reference>
<sequence length="283" mass="29792">MNGRVRSPKRSLWAATSPPSKMEERFHRFLRPGALARLRDTRISSSSRSPRSTALLLAAARSHRLTPPSSPAPTDGAAQISAAAAADGSPFFAGCRVRGPRCPQRKKLRAARAVFFVPGSPAGADVPSDALAPPLDQFGVDLLRVRSSRRSLSAAPTTPSRIEERYQRFLRPGALAHLRDTRISSARSPRSAAALLAAAGSQRPMSPSSTSIAGGAAQTPAAAAHGSPFFAGCRVRGPRCPQRKNLRAARAVFFVPGSPAGAEAPTDATPPLDRLSTDLVLAQ</sequence>
<feature type="region of interest" description="Disordered" evidence="1">
    <location>
        <begin position="1"/>
        <end position="21"/>
    </location>
</feature>
<feature type="region of interest" description="Disordered" evidence="1">
    <location>
        <begin position="257"/>
        <end position="276"/>
    </location>
</feature>
<evidence type="ECO:0000313" key="3">
    <source>
        <dbReference type="Proteomes" id="UP000652761"/>
    </source>
</evidence>
<evidence type="ECO:0000313" key="2">
    <source>
        <dbReference type="EMBL" id="MQM22429.1"/>
    </source>
</evidence>
<gene>
    <name evidence="2" type="ORF">Taro_055481</name>
</gene>
<evidence type="ECO:0000256" key="1">
    <source>
        <dbReference type="SAM" id="MobiDB-lite"/>
    </source>
</evidence>
<dbReference type="OrthoDB" id="1924680at2759"/>
<dbReference type="PANTHER" id="PTHR35495:SF1">
    <property type="entry name" value="OS06G0679600 PROTEIN"/>
    <property type="match status" value="1"/>
</dbReference>
<keyword evidence="3" id="KW-1185">Reference proteome</keyword>
<protein>
    <submittedName>
        <fullName evidence="2">Uncharacterized protein</fullName>
    </submittedName>
</protein>
<dbReference type="PANTHER" id="PTHR35495">
    <property type="entry name" value="OS06G0679600 PROTEIN"/>
    <property type="match status" value="1"/>
</dbReference>
<dbReference type="Proteomes" id="UP000652761">
    <property type="component" value="Unassembled WGS sequence"/>
</dbReference>
<proteinExistence type="predicted"/>
<feature type="region of interest" description="Disordered" evidence="1">
    <location>
        <begin position="194"/>
        <end position="217"/>
    </location>
</feature>